<dbReference type="InterPro" id="IPR035398">
    <property type="entry name" value="Bac_rhamnosid_C"/>
</dbReference>
<dbReference type="EC" id="3.2.1.40" evidence="2"/>
<comment type="caution">
    <text evidence="8">The sequence shown here is derived from an EMBL/GenBank/DDBJ whole genome shotgun (WGS) entry which is preliminary data.</text>
</comment>
<dbReference type="InterPro" id="IPR016007">
    <property type="entry name" value="Alpha_rhamnosid"/>
</dbReference>
<feature type="domain" description="Alpha-L-rhamnosidase C-terminal" evidence="7">
    <location>
        <begin position="778"/>
        <end position="850"/>
    </location>
</feature>
<dbReference type="InterPro" id="IPR035396">
    <property type="entry name" value="Bac_rhamnosid6H"/>
</dbReference>
<evidence type="ECO:0000313" key="9">
    <source>
        <dbReference type="Proteomes" id="UP000777440"/>
    </source>
</evidence>
<dbReference type="PANTHER" id="PTHR33307:SF6">
    <property type="entry name" value="ALPHA-RHAMNOSIDASE (EUROFUNG)-RELATED"/>
    <property type="match status" value="1"/>
</dbReference>
<evidence type="ECO:0000259" key="4">
    <source>
        <dbReference type="Pfam" id="PF05592"/>
    </source>
</evidence>
<sequence>MTTLHTPLVSVATLRAELRDDTAFVATSAPRLTWTVSATAGWIQARAEITDGIETVSHDSGDSVLVAWPFAPLAAGETREVRVRVHATDGRSTPWSAPREVSAGFLADGEWAAQPIGLAAPERDAQPALVRTGFTVDRPVERAVLFWTALGVAEPELNGTPVSDDVLSPGWTAYRDRLVHETVDVTALVREGENVLGASIAGAWYTEKYGFFTFTNRLYGTHPSFLAQLRVTYTDGSSETLAATGEGWSATGDGPVVDSGIYAGEHQDLRRQITGWSAPAMSHAGWSPARVGAAALPGYENVPVPEARVAPPVRRTETLPVVDVIETPSGGRILDFGQNLVGRVRLRVKGAAGARVVVRHAEVLEDGELGIRPLRNARATATFDLSGAHDVLESRFSFYGFRYAEVTGHDVDPSEVEAVVLHTDLVRTGWFASSHAQLDRLHENVVWGMRGNFLSIPTDCPQRDERLGWTGDIQVFSPTASFLYDVDGFLTSWLRDLSLEQARNDGTVPVVVPAALPSFGGLGPTAAWGDAATVVPTVLHERFGDTGVLAAQYPSMKAWVDAVLRDAGDSGLWAGRMQLGDWLDPSAPPDKPGQAKVDGDIVATAYLARSLRHVSDAASLLGEDTDAAAYAALAERSRAAFVAEYVTPAGRMMSDAPTAYALALEFGLVTDPGVRDALAERLAALVREGGYRIGTGFVGTPLVADALTRAGRLAAAERLLLQTECPSWLYPVTMGATTVWERWDSLLPDGSVNPGEMTSFNHYALGAVADWLHRSVAGLAPAEPGYRRLRIAPRPLAALEHASARHVTPYGEASVSWRRQGDEVVVTAEVPPNTTAEVDLPGGPLLAEVGSGRHEWRVPAEQAPALRPLPGLTASLADVIDDPRAYQALLDTLGEADEDRARTVRTETRWAAGRPVATALMFTPPALRDAVDTAIRSATAH</sequence>
<dbReference type="Pfam" id="PF08531">
    <property type="entry name" value="Bac_rhamnosid_N"/>
    <property type="match status" value="1"/>
</dbReference>
<dbReference type="InterPro" id="IPR012341">
    <property type="entry name" value="6hp_glycosidase-like_sf"/>
</dbReference>
<dbReference type="PIRSF" id="PIRSF010631">
    <property type="entry name" value="A-rhamnsds"/>
    <property type="match status" value="1"/>
</dbReference>
<dbReference type="RefSeq" id="WP_220338914.1">
    <property type="nucleotide sequence ID" value="NZ_JAEUAX010000002.1"/>
</dbReference>
<dbReference type="Pfam" id="PF17389">
    <property type="entry name" value="Bac_rhamnosid6H"/>
    <property type="match status" value="1"/>
</dbReference>
<dbReference type="InterPro" id="IPR013737">
    <property type="entry name" value="Bac_rhamnosid_N"/>
</dbReference>
<feature type="domain" description="Bacterial alpha-L-rhamnosidase N-terminal" evidence="5">
    <location>
        <begin position="140"/>
        <end position="316"/>
    </location>
</feature>
<dbReference type="Gene3D" id="2.60.40.10">
    <property type="entry name" value="Immunoglobulins"/>
    <property type="match status" value="1"/>
</dbReference>
<protein>
    <recommendedName>
        <fullName evidence="2">alpha-L-rhamnosidase</fullName>
        <ecNumber evidence="2">3.2.1.40</ecNumber>
    </recommendedName>
</protein>
<dbReference type="Proteomes" id="UP000777440">
    <property type="component" value="Unassembled WGS sequence"/>
</dbReference>
<dbReference type="Pfam" id="PF25788">
    <property type="entry name" value="Ig_Rha78A_N"/>
    <property type="match status" value="1"/>
</dbReference>
<feature type="domain" description="Alpha-L-rhamnosidase six-hairpin glycosidase" evidence="6">
    <location>
        <begin position="427"/>
        <end position="776"/>
    </location>
</feature>
<comment type="catalytic activity">
    <reaction evidence="1">
        <text>Hydrolysis of terminal non-reducing alpha-L-rhamnose residues in alpha-L-rhamnosides.</text>
        <dbReference type="EC" id="3.2.1.40"/>
    </reaction>
</comment>
<dbReference type="InterPro" id="IPR013783">
    <property type="entry name" value="Ig-like_fold"/>
</dbReference>
<accession>A0ABS7HUS8</accession>
<evidence type="ECO:0000259" key="7">
    <source>
        <dbReference type="Pfam" id="PF17390"/>
    </source>
</evidence>
<proteinExistence type="predicted"/>
<dbReference type="Gene3D" id="2.60.420.10">
    <property type="entry name" value="Maltose phosphorylase, domain 3"/>
    <property type="match status" value="1"/>
</dbReference>
<evidence type="ECO:0000313" key="8">
    <source>
        <dbReference type="EMBL" id="MBW9109107.1"/>
    </source>
</evidence>
<evidence type="ECO:0000256" key="3">
    <source>
        <dbReference type="ARBA" id="ARBA00022801"/>
    </source>
</evidence>
<dbReference type="EMBL" id="JAEUAX010000002">
    <property type="protein sequence ID" value="MBW9109107.1"/>
    <property type="molecule type" value="Genomic_DNA"/>
</dbReference>
<evidence type="ECO:0000256" key="1">
    <source>
        <dbReference type="ARBA" id="ARBA00001445"/>
    </source>
</evidence>
<reference evidence="8 9" key="1">
    <citation type="journal article" date="2021" name="MBio">
        <title>Poor Competitiveness of Bradyrhizobium in Pigeon Pea Root Colonization in Indian Soils.</title>
        <authorList>
            <person name="Chalasani D."/>
            <person name="Basu A."/>
            <person name="Pullabhotla S.V.S.R.N."/>
            <person name="Jorrin B."/>
            <person name="Neal A.L."/>
            <person name="Poole P.S."/>
            <person name="Podile A.R."/>
            <person name="Tkacz A."/>
        </authorList>
    </citation>
    <scope>NUCLEOTIDE SEQUENCE [LARGE SCALE GENOMIC DNA]</scope>
    <source>
        <strain evidence="8 9">HU12</strain>
    </source>
</reference>
<evidence type="ECO:0000256" key="2">
    <source>
        <dbReference type="ARBA" id="ARBA00012652"/>
    </source>
</evidence>
<dbReference type="GO" id="GO:0016787">
    <property type="term" value="F:hydrolase activity"/>
    <property type="evidence" value="ECO:0007669"/>
    <property type="project" value="UniProtKB-KW"/>
</dbReference>
<dbReference type="Pfam" id="PF05592">
    <property type="entry name" value="Bac_rhamnosid"/>
    <property type="match status" value="1"/>
</dbReference>
<evidence type="ECO:0000259" key="5">
    <source>
        <dbReference type="Pfam" id="PF08531"/>
    </source>
</evidence>
<name>A0ABS7HUS8_9MICO</name>
<dbReference type="Gene3D" id="1.50.10.10">
    <property type="match status" value="1"/>
</dbReference>
<gene>
    <name evidence="8" type="ORF">JNB61_04945</name>
</gene>
<keyword evidence="9" id="KW-1185">Reference proteome</keyword>
<keyword evidence="3 8" id="KW-0378">Hydrolase</keyword>
<dbReference type="PANTHER" id="PTHR33307">
    <property type="entry name" value="ALPHA-RHAMNOSIDASE (EUROFUNG)"/>
    <property type="match status" value="1"/>
</dbReference>
<dbReference type="InterPro" id="IPR008928">
    <property type="entry name" value="6-hairpin_glycosidase_sf"/>
</dbReference>
<dbReference type="Pfam" id="PF17390">
    <property type="entry name" value="Bac_rhamnosid_C"/>
    <property type="match status" value="1"/>
</dbReference>
<feature type="domain" description="Alpha-L-rhamnosidase concanavalin-like" evidence="4">
    <location>
        <begin position="326"/>
        <end position="422"/>
    </location>
</feature>
<evidence type="ECO:0000259" key="6">
    <source>
        <dbReference type="Pfam" id="PF17389"/>
    </source>
</evidence>
<dbReference type="Gene3D" id="2.60.120.260">
    <property type="entry name" value="Galactose-binding domain-like"/>
    <property type="match status" value="2"/>
</dbReference>
<dbReference type="SUPFAM" id="SSF48208">
    <property type="entry name" value="Six-hairpin glycosidases"/>
    <property type="match status" value="1"/>
</dbReference>
<organism evidence="8 9">
    <name type="scientific">Microbacterium ureisolvens</name>
    <dbReference type="NCBI Taxonomy" id="2781186"/>
    <lineage>
        <taxon>Bacteria</taxon>
        <taxon>Bacillati</taxon>
        <taxon>Actinomycetota</taxon>
        <taxon>Actinomycetes</taxon>
        <taxon>Micrococcales</taxon>
        <taxon>Microbacteriaceae</taxon>
        <taxon>Microbacterium</taxon>
    </lineage>
</organism>
<dbReference type="InterPro" id="IPR008902">
    <property type="entry name" value="Rhamnosid_concanavalin"/>
</dbReference>